<proteinExistence type="predicted"/>
<gene>
    <name evidence="2" type="ORF">GT360_03645</name>
</gene>
<dbReference type="EMBL" id="CP047475">
    <property type="protein sequence ID" value="QIA62659.1"/>
    <property type="molecule type" value="Genomic_DNA"/>
</dbReference>
<reference evidence="2 3" key="1">
    <citation type="submission" date="2020-01" db="EMBL/GenBank/DDBJ databases">
        <title>Whole genome and functional gene identification of agarase of Vibrio HN897.</title>
        <authorList>
            <person name="Liu Y."/>
            <person name="Zhao Z."/>
        </authorList>
    </citation>
    <scope>NUCLEOTIDE SEQUENCE [LARGE SCALE GENOMIC DNA]</scope>
    <source>
        <strain evidence="2 3">HN897</strain>
    </source>
</reference>
<name>A0A7Z2YD11_9VIBR</name>
<sequence length="80" mass="9161">MSNSKKFAVRVVEKREGWCAEITRQVTSRKTTVSKRQMGFASEAEAQAWGEQELAGFIKNQTERNLRKSAQRKERQASEA</sequence>
<keyword evidence="3" id="KW-1185">Reference proteome</keyword>
<dbReference type="AlphaFoldDB" id="A0A7Z2YD11"/>
<evidence type="ECO:0000256" key="1">
    <source>
        <dbReference type="SAM" id="MobiDB-lite"/>
    </source>
</evidence>
<dbReference type="Proteomes" id="UP000464262">
    <property type="component" value="Chromosome 1"/>
</dbReference>
<feature type="compositionally biased region" description="Basic and acidic residues" evidence="1">
    <location>
        <begin position="61"/>
        <end position="80"/>
    </location>
</feature>
<organism evidence="2 3">
    <name type="scientific">Vibrio astriarenae</name>
    <dbReference type="NCBI Taxonomy" id="1481923"/>
    <lineage>
        <taxon>Bacteria</taxon>
        <taxon>Pseudomonadati</taxon>
        <taxon>Pseudomonadota</taxon>
        <taxon>Gammaproteobacteria</taxon>
        <taxon>Vibrionales</taxon>
        <taxon>Vibrionaceae</taxon>
        <taxon>Vibrio</taxon>
    </lineage>
</organism>
<feature type="region of interest" description="Disordered" evidence="1">
    <location>
        <begin position="60"/>
        <end position="80"/>
    </location>
</feature>
<dbReference type="KEGG" id="vas:GT360_03645"/>
<evidence type="ECO:0000313" key="3">
    <source>
        <dbReference type="Proteomes" id="UP000464262"/>
    </source>
</evidence>
<accession>A0A7Z2YD11</accession>
<dbReference type="RefSeq" id="WP_164647554.1">
    <property type="nucleotide sequence ID" value="NZ_CP047475.1"/>
</dbReference>
<protein>
    <submittedName>
        <fullName evidence="2">DUF3622 domain-containing protein</fullName>
    </submittedName>
</protein>
<dbReference type="Pfam" id="PF12286">
    <property type="entry name" value="DUF3622"/>
    <property type="match status" value="1"/>
</dbReference>
<dbReference type="InterPro" id="IPR022069">
    <property type="entry name" value="DUF3622"/>
</dbReference>
<evidence type="ECO:0000313" key="2">
    <source>
        <dbReference type="EMBL" id="QIA62659.1"/>
    </source>
</evidence>